<dbReference type="Proteomes" id="UP000184010">
    <property type="component" value="Unassembled WGS sequence"/>
</dbReference>
<dbReference type="InterPro" id="IPR036259">
    <property type="entry name" value="MFS_trans_sf"/>
</dbReference>
<evidence type="ECO:0000256" key="2">
    <source>
        <dbReference type="ARBA" id="ARBA00022448"/>
    </source>
</evidence>
<feature type="domain" description="Major facilitator superfamily (MFS) profile" evidence="7">
    <location>
        <begin position="13"/>
        <end position="406"/>
    </location>
</feature>
<evidence type="ECO:0000313" key="9">
    <source>
        <dbReference type="Proteomes" id="UP000184010"/>
    </source>
</evidence>
<feature type="transmembrane region" description="Helical" evidence="6">
    <location>
        <begin position="134"/>
        <end position="155"/>
    </location>
</feature>
<proteinExistence type="predicted"/>
<keyword evidence="3 6" id="KW-0812">Transmembrane</keyword>
<comment type="subcellular location">
    <subcellularLocation>
        <location evidence="1">Cell membrane</location>
        <topology evidence="1">Multi-pass membrane protein</topology>
    </subcellularLocation>
</comment>
<keyword evidence="2" id="KW-0813">Transport</keyword>
<dbReference type="RefSeq" id="WP_072775288.1">
    <property type="nucleotide sequence ID" value="NZ_FRDN01000024.1"/>
</dbReference>
<evidence type="ECO:0000256" key="5">
    <source>
        <dbReference type="ARBA" id="ARBA00023136"/>
    </source>
</evidence>
<feature type="transmembrane region" description="Helical" evidence="6">
    <location>
        <begin position="315"/>
        <end position="339"/>
    </location>
</feature>
<feature type="transmembrane region" description="Helical" evidence="6">
    <location>
        <begin position="167"/>
        <end position="188"/>
    </location>
</feature>
<feature type="transmembrane region" description="Helical" evidence="6">
    <location>
        <begin position="48"/>
        <end position="67"/>
    </location>
</feature>
<feature type="transmembrane region" description="Helical" evidence="6">
    <location>
        <begin position="380"/>
        <end position="402"/>
    </location>
</feature>
<keyword evidence="4 6" id="KW-1133">Transmembrane helix</keyword>
<feature type="transmembrane region" description="Helical" evidence="6">
    <location>
        <begin position="228"/>
        <end position="248"/>
    </location>
</feature>
<evidence type="ECO:0000256" key="4">
    <source>
        <dbReference type="ARBA" id="ARBA00022989"/>
    </source>
</evidence>
<dbReference type="PANTHER" id="PTHR11360">
    <property type="entry name" value="MONOCARBOXYLATE TRANSPORTER"/>
    <property type="match status" value="1"/>
</dbReference>
<dbReference type="SUPFAM" id="SSF103473">
    <property type="entry name" value="MFS general substrate transporter"/>
    <property type="match status" value="1"/>
</dbReference>
<name>A0A1M7UZ05_9FIRM</name>
<dbReference type="InterPro" id="IPR020846">
    <property type="entry name" value="MFS_dom"/>
</dbReference>
<feature type="transmembrane region" description="Helical" evidence="6">
    <location>
        <begin position="287"/>
        <end position="309"/>
    </location>
</feature>
<accession>A0A1M7UZ05</accession>
<keyword evidence="9" id="KW-1185">Reference proteome</keyword>
<reference evidence="9" key="1">
    <citation type="submission" date="2016-12" db="EMBL/GenBank/DDBJ databases">
        <authorList>
            <person name="Varghese N."/>
            <person name="Submissions S."/>
        </authorList>
    </citation>
    <scope>NUCLEOTIDE SEQUENCE [LARGE SCALE GENOMIC DNA]</scope>
    <source>
        <strain evidence="9">DSM 11544</strain>
    </source>
</reference>
<dbReference type="InterPro" id="IPR050327">
    <property type="entry name" value="Proton-linked_MCT"/>
</dbReference>
<dbReference type="Pfam" id="PF07690">
    <property type="entry name" value="MFS_1"/>
    <property type="match status" value="1"/>
</dbReference>
<dbReference type="AlphaFoldDB" id="A0A1M7UZ05"/>
<keyword evidence="5 6" id="KW-0472">Membrane</keyword>
<feature type="transmembrane region" description="Helical" evidence="6">
    <location>
        <begin position="12"/>
        <end position="36"/>
    </location>
</feature>
<feature type="transmembrane region" description="Helical" evidence="6">
    <location>
        <begin position="74"/>
        <end position="95"/>
    </location>
</feature>
<protein>
    <submittedName>
        <fullName evidence="8">Major Facilitator Superfamily protein</fullName>
    </submittedName>
</protein>
<dbReference type="PANTHER" id="PTHR11360:SF290">
    <property type="entry name" value="MONOCARBOXYLATE MFS PERMEASE"/>
    <property type="match status" value="1"/>
</dbReference>
<dbReference type="GO" id="GO:0005886">
    <property type="term" value="C:plasma membrane"/>
    <property type="evidence" value="ECO:0007669"/>
    <property type="project" value="UniProtKB-SubCell"/>
</dbReference>
<evidence type="ECO:0000256" key="3">
    <source>
        <dbReference type="ARBA" id="ARBA00022692"/>
    </source>
</evidence>
<feature type="transmembrane region" description="Helical" evidence="6">
    <location>
        <begin position="351"/>
        <end position="374"/>
    </location>
</feature>
<gene>
    <name evidence="8" type="ORF">SAMN02745215_05244</name>
</gene>
<dbReference type="EMBL" id="FRDN01000024">
    <property type="protein sequence ID" value="SHN88271.1"/>
    <property type="molecule type" value="Genomic_DNA"/>
</dbReference>
<feature type="transmembrane region" description="Helical" evidence="6">
    <location>
        <begin position="101"/>
        <end position="122"/>
    </location>
</feature>
<dbReference type="InterPro" id="IPR011701">
    <property type="entry name" value="MFS"/>
</dbReference>
<dbReference type="Gene3D" id="1.20.1250.20">
    <property type="entry name" value="MFS general substrate transporter like domains"/>
    <property type="match status" value="2"/>
</dbReference>
<dbReference type="PROSITE" id="PS50850">
    <property type="entry name" value="MFS"/>
    <property type="match status" value="1"/>
</dbReference>
<dbReference type="GO" id="GO:0022857">
    <property type="term" value="F:transmembrane transporter activity"/>
    <property type="evidence" value="ECO:0007669"/>
    <property type="project" value="InterPro"/>
</dbReference>
<dbReference type="STRING" id="1121395.SAMN02745215_05244"/>
<evidence type="ECO:0000259" key="7">
    <source>
        <dbReference type="PROSITE" id="PS50850"/>
    </source>
</evidence>
<feature type="transmembrane region" description="Helical" evidence="6">
    <location>
        <begin position="254"/>
        <end position="275"/>
    </location>
</feature>
<evidence type="ECO:0000313" key="8">
    <source>
        <dbReference type="EMBL" id="SHN88271.1"/>
    </source>
</evidence>
<organism evidence="8 9">
    <name type="scientific">Desulfitobacterium chlororespirans DSM 11544</name>
    <dbReference type="NCBI Taxonomy" id="1121395"/>
    <lineage>
        <taxon>Bacteria</taxon>
        <taxon>Bacillati</taxon>
        <taxon>Bacillota</taxon>
        <taxon>Clostridia</taxon>
        <taxon>Eubacteriales</taxon>
        <taxon>Desulfitobacteriaceae</taxon>
        <taxon>Desulfitobacterium</taxon>
    </lineage>
</organism>
<evidence type="ECO:0000256" key="6">
    <source>
        <dbReference type="SAM" id="Phobius"/>
    </source>
</evidence>
<evidence type="ECO:0000256" key="1">
    <source>
        <dbReference type="ARBA" id="ARBA00004651"/>
    </source>
</evidence>
<sequence>MAQSKMHYAWWIMISSAVIALTVLGFMSNGVGIFFAPVCEDLGFSRSALSLYATILQLTMVVSLPIAGKLFPKINIRMLLSVSTIVFASGFFIMSQGHSLTYWYIAGFLQGVAGGFLIYLPIPILINNWFKSKTGFALGLALAFSGVGGAIINPINQYFISNFGWRTGYIALALISLAVSLPFFLFVVRFKPSDMGLQPYGAEEVKPGSVAPELTGVSASAALKTPSFYLMFFTGALLALTCNFNAHIPGYLTSIGYPAMVAATVASTVMIGVIVGKVSLGVLNDKFGLKFASTFGLLGGILAMVLMLLGQANVYLIYVGAFCYGLGYSMLTVEPPLILKAIFGQKEFSSIYSYITTTQAIVGAASVFIFGLIFDLTQSFAADLIIVGAAYLISLIFIFAALNFGKNLQSKKNTVEM</sequence>